<dbReference type="SUPFAM" id="SSF48264">
    <property type="entry name" value="Cytochrome P450"/>
    <property type="match status" value="1"/>
</dbReference>
<keyword evidence="6 8" id="KW-0408">Iron</keyword>
<dbReference type="AlphaFoldDB" id="A0A6G1JPJ0"/>
<gene>
    <name evidence="10" type="ORF">K458DRAFT_354401</name>
</gene>
<comment type="pathway">
    <text evidence="2">Secondary metabolite biosynthesis.</text>
</comment>
<dbReference type="InterPro" id="IPR050121">
    <property type="entry name" value="Cytochrome_P450_monoxygenase"/>
</dbReference>
<comment type="cofactor">
    <cofactor evidence="1 8">
        <name>heme</name>
        <dbReference type="ChEBI" id="CHEBI:30413"/>
    </cofactor>
</comment>
<evidence type="ECO:0000256" key="5">
    <source>
        <dbReference type="ARBA" id="ARBA00023002"/>
    </source>
</evidence>
<feature type="transmembrane region" description="Helical" evidence="9">
    <location>
        <begin position="6"/>
        <end position="26"/>
    </location>
</feature>
<keyword evidence="11" id="KW-1185">Reference proteome</keyword>
<dbReference type="Pfam" id="PF00067">
    <property type="entry name" value="p450"/>
    <property type="match status" value="1"/>
</dbReference>
<keyword evidence="5" id="KW-0560">Oxidoreductase</keyword>
<evidence type="ECO:0000256" key="9">
    <source>
        <dbReference type="SAM" id="Phobius"/>
    </source>
</evidence>
<keyword evidence="7" id="KW-0503">Monooxygenase</keyword>
<dbReference type="InterPro" id="IPR001128">
    <property type="entry name" value="Cyt_P450"/>
</dbReference>
<keyword evidence="3 8" id="KW-0349">Heme</keyword>
<accession>A0A6G1JPJ0</accession>
<dbReference type="OrthoDB" id="10029320at2759"/>
<dbReference type="PANTHER" id="PTHR24305:SF107">
    <property type="entry name" value="P450, PUTATIVE (EUROFUNG)-RELATED"/>
    <property type="match status" value="1"/>
</dbReference>
<keyword evidence="4 8" id="KW-0479">Metal-binding</keyword>
<evidence type="ECO:0000256" key="8">
    <source>
        <dbReference type="PIRSR" id="PIRSR602401-1"/>
    </source>
</evidence>
<evidence type="ECO:0000256" key="2">
    <source>
        <dbReference type="ARBA" id="ARBA00005179"/>
    </source>
</evidence>
<dbReference type="Gene3D" id="1.10.630.10">
    <property type="entry name" value="Cytochrome P450"/>
    <property type="match status" value="1"/>
</dbReference>
<evidence type="ECO:0000256" key="6">
    <source>
        <dbReference type="ARBA" id="ARBA00023004"/>
    </source>
</evidence>
<evidence type="ECO:0000313" key="11">
    <source>
        <dbReference type="Proteomes" id="UP000799291"/>
    </source>
</evidence>
<proteinExistence type="predicted"/>
<dbReference type="EMBL" id="MU005569">
    <property type="protein sequence ID" value="KAF2692140.1"/>
    <property type="molecule type" value="Genomic_DNA"/>
</dbReference>
<dbReference type="GO" id="GO:0020037">
    <property type="term" value="F:heme binding"/>
    <property type="evidence" value="ECO:0007669"/>
    <property type="project" value="InterPro"/>
</dbReference>
<protein>
    <submittedName>
        <fullName evidence="10">Putative cytochrome P450</fullName>
    </submittedName>
</protein>
<evidence type="ECO:0000256" key="1">
    <source>
        <dbReference type="ARBA" id="ARBA00001971"/>
    </source>
</evidence>
<dbReference type="Proteomes" id="UP000799291">
    <property type="component" value="Unassembled WGS sequence"/>
</dbReference>
<sequence>MVALTWATTISIVAVTILGTFIRKVYVHRSRIYELRKQGIAMPEGWSWFTGHLLTLQKYVEQLPPDANVNLAMADLAREYSDTEIFLMDFWPVYPPLLMVYDPDAAVQVTTKYNLPKTSMHLRFMKPITGGPNLISMNGQEWKTWRSLFNPGFSTAAMTDSVPHIVKTVQTFQEILKEKTQQGMFCLDDLTTRMTMDVIMKLTLGSDINYQRSENALATALGYITRWHSFWDPRVLMHPLRPLIQRYFGSVMDSLIRKELDQRFIELKENTLGNGGISSGKRSGARSVVTLAIETYIAENKDTDLMQRPKLEEYFARYASYQIRLFLFAGNDTTSSTLIYVYYLLSQHPEALKQIREEHDKVFGTDMNEAAGLLTQRPSLLSQCKFTLAVIKETLRIYPPAATMRAGRPGVSITDRHGNLYPMDYVGATILHPAVHKNPRVWPHPDKFMPERFLVEQGHELFPYPPAFRPFEQGPRNCIGQTLVWNEIQITLVLTLRMFDFTPAYEEWDATRKVGFLEGLKTRIMGAPVKTVHGDRAYQTEKAGTHPADGYPCRVKMSQRTSS</sequence>
<evidence type="ECO:0000256" key="3">
    <source>
        <dbReference type="ARBA" id="ARBA00022617"/>
    </source>
</evidence>
<organism evidence="10 11">
    <name type="scientific">Lentithecium fluviatile CBS 122367</name>
    <dbReference type="NCBI Taxonomy" id="1168545"/>
    <lineage>
        <taxon>Eukaryota</taxon>
        <taxon>Fungi</taxon>
        <taxon>Dikarya</taxon>
        <taxon>Ascomycota</taxon>
        <taxon>Pezizomycotina</taxon>
        <taxon>Dothideomycetes</taxon>
        <taxon>Pleosporomycetidae</taxon>
        <taxon>Pleosporales</taxon>
        <taxon>Massarineae</taxon>
        <taxon>Lentitheciaceae</taxon>
        <taxon>Lentithecium</taxon>
    </lineage>
</organism>
<evidence type="ECO:0000313" key="10">
    <source>
        <dbReference type="EMBL" id="KAF2692140.1"/>
    </source>
</evidence>
<dbReference type="InterPro" id="IPR002401">
    <property type="entry name" value="Cyt_P450_E_grp-I"/>
</dbReference>
<evidence type="ECO:0000256" key="7">
    <source>
        <dbReference type="ARBA" id="ARBA00023033"/>
    </source>
</evidence>
<keyword evidence="9" id="KW-0812">Transmembrane</keyword>
<reference evidence="10" key="1">
    <citation type="journal article" date="2020" name="Stud. Mycol.">
        <title>101 Dothideomycetes genomes: a test case for predicting lifestyles and emergence of pathogens.</title>
        <authorList>
            <person name="Haridas S."/>
            <person name="Albert R."/>
            <person name="Binder M."/>
            <person name="Bloem J."/>
            <person name="Labutti K."/>
            <person name="Salamov A."/>
            <person name="Andreopoulos B."/>
            <person name="Baker S."/>
            <person name="Barry K."/>
            <person name="Bills G."/>
            <person name="Bluhm B."/>
            <person name="Cannon C."/>
            <person name="Castanera R."/>
            <person name="Culley D."/>
            <person name="Daum C."/>
            <person name="Ezra D."/>
            <person name="Gonzalez J."/>
            <person name="Henrissat B."/>
            <person name="Kuo A."/>
            <person name="Liang C."/>
            <person name="Lipzen A."/>
            <person name="Lutzoni F."/>
            <person name="Magnuson J."/>
            <person name="Mondo S."/>
            <person name="Nolan M."/>
            <person name="Ohm R."/>
            <person name="Pangilinan J."/>
            <person name="Park H.-J."/>
            <person name="Ramirez L."/>
            <person name="Alfaro M."/>
            <person name="Sun H."/>
            <person name="Tritt A."/>
            <person name="Yoshinaga Y."/>
            <person name="Zwiers L.-H."/>
            <person name="Turgeon B."/>
            <person name="Goodwin S."/>
            <person name="Spatafora J."/>
            <person name="Crous P."/>
            <person name="Grigoriev I."/>
        </authorList>
    </citation>
    <scope>NUCLEOTIDE SEQUENCE</scope>
    <source>
        <strain evidence="10">CBS 122367</strain>
    </source>
</reference>
<dbReference type="CDD" id="cd11051">
    <property type="entry name" value="CYP59-like"/>
    <property type="match status" value="1"/>
</dbReference>
<dbReference type="PRINTS" id="PR00385">
    <property type="entry name" value="P450"/>
</dbReference>
<dbReference type="PANTHER" id="PTHR24305">
    <property type="entry name" value="CYTOCHROME P450"/>
    <property type="match status" value="1"/>
</dbReference>
<keyword evidence="9" id="KW-1133">Transmembrane helix</keyword>
<dbReference type="InterPro" id="IPR036396">
    <property type="entry name" value="Cyt_P450_sf"/>
</dbReference>
<dbReference type="GO" id="GO:0005506">
    <property type="term" value="F:iron ion binding"/>
    <property type="evidence" value="ECO:0007669"/>
    <property type="project" value="InterPro"/>
</dbReference>
<evidence type="ECO:0000256" key="4">
    <source>
        <dbReference type="ARBA" id="ARBA00022723"/>
    </source>
</evidence>
<name>A0A6G1JPJ0_9PLEO</name>
<keyword evidence="9" id="KW-0472">Membrane</keyword>
<feature type="binding site" description="axial binding residue" evidence="8">
    <location>
        <position position="478"/>
    </location>
    <ligand>
        <name>heme</name>
        <dbReference type="ChEBI" id="CHEBI:30413"/>
    </ligand>
    <ligandPart>
        <name>Fe</name>
        <dbReference type="ChEBI" id="CHEBI:18248"/>
    </ligandPart>
</feature>
<dbReference type="GO" id="GO:0004497">
    <property type="term" value="F:monooxygenase activity"/>
    <property type="evidence" value="ECO:0007669"/>
    <property type="project" value="UniProtKB-KW"/>
</dbReference>
<dbReference type="GO" id="GO:0016705">
    <property type="term" value="F:oxidoreductase activity, acting on paired donors, with incorporation or reduction of molecular oxygen"/>
    <property type="evidence" value="ECO:0007669"/>
    <property type="project" value="InterPro"/>
</dbReference>
<dbReference type="PRINTS" id="PR00463">
    <property type="entry name" value="EP450I"/>
</dbReference>